<dbReference type="GO" id="GO:0007059">
    <property type="term" value="P:chromosome segregation"/>
    <property type="evidence" value="ECO:0007669"/>
    <property type="project" value="UniProtKB-UniRule"/>
</dbReference>
<gene>
    <name evidence="9" type="primary">xerC</name>
    <name evidence="12" type="ORF">B7P33_14995</name>
</gene>
<dbReference type="InterPro" id="IPR004107">
    <property type="entry name" value="Integrase_SAM-like_N"/>
</dbReference>
<comment type="subcellular location">
    <subcellularLocation>
        <location evidence="1 9">Cytoplasm</location>
    </subcellularLocation>
</comment>
<evidence type="ECO:0000256" key="8">
    <source>
        <dbReference type="ARBA" id="ARBA00023306"/>
    </source>
</evidence>
<dbReference type="SUPFAM" id="SSF56349">
    <property type="entry name" value="DNA breaking-rejoining enzymes"/>
    <property type="match status" value="1"/>
</dbReference>
<comment type="function">
    <text evidence="9">Site-specific tyrosine recombinase, which acts by catalyzing the cutting and rejoining of the recombining DNA molecules. The XerC-XerD complex is essential to convert dimers of the bacterial chromosome into monomers to permit their segregation at cell division. It also contributes to the segregational stability of plasmids.</text>
</comment>
<evidence type="ECO:0000256" key="9">
    <source>
        <dbReference type="HAMAP-Rule" id="MF_01808"/>
    </source>
</evidence>
<feature type="active site" description="O-(3'-phospho-DNA)-tyrosine intermediate" evidence="9">
    <location>
        <position position="274"/>
    </location>
</feature>
<feature type="domain" description="Tyr recombinase" evidence="10">
    <location>
        <begin position="104"/>
        <end position="287"/>
    </location>
</feature>
<dbReference type="Pfam" id="PF00589">
    <property type="entry name" value="Phage_integrase"/>
    <property type="match status" value="1"/>
</dbReference>
<organism evidence="12 13">
    <name type="scientific">Sediminicola luteus</name>
    <dbReference type="NCBI Taxonomy" id="319238"/>
    <lineage>
        <taxon>Bacteria</taxon>
        <taxon>Pseudomonadati</taxon>
        <taxon>Bacteroidota</taxon>
        <taxon>Flavobacteriia</taxon>
        <taxon>Flavobacteriales</taxon>
        <taxon>Flavobacteriaceae</taxon>
        <taxon>Sediminicola</taxon>
    </lineage>
</organism>
<keyword evidence="6 9" id="KW-0238">DNA-binding</keyword>
<dbReference type="InterPro" id="IPR023009">
    <property type="entry name" value="Tyrosine_recombinase_XerC/XerD"/>
</dbReference>
<dbReference type="InterPro" id="IPR011010">
    <property type="entry name" value="DNA_brk_join_enz"/>
</dbReference>
<comment type="similarity">
    <text evidence="9">Belongs to the 'phage' integrase family. XerC subfamily.</text>
</comment>
<dbReference type="EMBL" id="NBWU01000005">
    <property type="protein sequence ID" value="PCE63512.1"/>
    <property type="molecule type" value="Genomic_DNA"/>
</dbReference>
<dbReference type="GO" id="GO:0006313">
    <property type="term" value="P:DNA transposition"/>
    <property type="evidence" value="ECO:0007669"/>
    <property type="project" value="UniProtKB-UniRule"/>
</dbReference>
<feature type="active site" evidence="9">
    <location>
        <position position="265"/>
    </location>
</feature>
<protein>
    <recommendedName>
        <fullName evidence="9">Tyrosine recombinase XerC</fullName>
    </recommendedName>
</protein>
<dbReference type="InterPro" id="IPR010998">
    <property type="entry name" value="Integrase_recombinase_N"/>
</dbReference>
<evidence type="ECO:0000313" key="13">
    <source>
        <dbReference type="Proteomes" id="UP000219559"/>
    </source>
</evidence>
<dbReference type="GO" id="GO:0003677">
    <property type="term" value="F:DNA binding"/>
    <property type="evidence" value="ECO:0007669"/>
    <property type="project" value="UniProtKB-UniRule"/>
</dbReference>
<dbReference type="InterPro" id="IPR013762">
    <property type="entry name" value="Integrase-like_cat_sf"/>
</dbReference>
<evidence type="ECO:0000259" key="10">
    <source>
        <dbReference type="PROSITE" id="PS51898"/>
    </source>
</evidence>
<dbReference type="GO" id="GO:0051301">
    <property type="term" value="P:cell division"/>
    <property type="evidence" value="ECO:0007669"/>
    <property type="project" value="UniProtKB-KW"/>
</dbReference>
<evidence type="ECO:0000256" key="6">
    <source>
        <dbReference type="ARBA" id="ARBA00023125"/>
    </source>
</evidence>
<dbReference type="InterPro" id="IPR044068">
    <property type="entry name" value="CB"/>
</dbReference>
<keyword evidence="7 9" id="KW-0233">DNA recombination</keyword>
<comment type="caution">
    <text evidence="12">The sequence shown here is derived from an EMBL/GenBank/DDBJ whole genome shotgun (WGS) entry which is preliminary data.</text>
</comment>
<evidence type="ECO:0000256" key="3">
    <source>
        <dbReference type="ARBA" id="ARBA00022618"/>
    </source>
</evidence>
<dbReference type="PROSITE" id="PS51900">
    <property type="entry name" value="CB"/>
    <property type="match status" value="1"/>
</dbReference>
<feature type="active site" evidence="9">
    <location>
        <position position="242"/>
    </location>
</feature>
<keyword evidence="5 9" id="KW-0229">DNA integration</keyword>
<dbReference type="Gene3D" id="1.10.150.130">
    <property type="match status" value="1"/>
</dbReference>
<evidence type="ECO:0000259" key="11">
    <source>
        <dbReference type="PROSITE" id="PS51900"/>
    </source>
</evidence>
<dbReference type="PANTHER" id="PTHR30349:SF77">
    <property type="entry name" value="TYROSINE RECOMBINASE XERC"/>
    <property type="match status" value="1"/>
</dbReference>
<dbReference type="PANTHER" id="PTHR30349">
    <property type="entry name" value="PHAGE INTEGRASE-RELATED"/>
    <property type="match status" value="1"/>
</dbReference>
<name>A0A2A4G6Z6_9FLAO</name>
<keyword evidence="13" id="KW-1185">Reference proteome</keyword>
<dbReference type="InterPro" id="IPR002104">
    <property type="entry name" value="Integrase_catalytic"/>
</dbReference>
<dbReference type="Proteomes" id="UP000219559">
    <property type="component" value="Unassembled WGS sequence"/>
</dbReference>
<keyword evidence="4 9" id="KW-0159">Chromosome partition</keyword>
<keyword evidence="8 9" id="KW-0131">Cell cycle</keyword>
<dbReference type="GO" id="GO:0005737">
    <property type="term" value="C:cytoplasm"/>
    <property type="evidence" value="ECO:0007669"/>
    <property type="project" value="UniProtKB-SubCell"/>
</dbReference>
<dbReference type="GO" id="GO:0009037">
    <property type="term" value="F:tyrosine-based site-specific recombinase activity"/>
    <property type="evidence" value="ECO:0007669"/>
    <property type="project" value="UniProtKB-UniRule"/>
</dbReference>
<dbReference type="HAMAP" id="MF_01808">
    <property type="entry name" value="Recomb_XerC_XerD"/>
    <property type="match status" value="1"/>
</dbReference>
<proteinExistence type="inferred from homology"/>
<evidence type="ECO:0000256" key="2">
    <source>
        <dbReference type="ARBA" id="ARBA00022490"/>
    </source>
</evidence>
<reference evidence="12 13" key="1">
    <citation type="submission" date="2017-04" db="EMBL/GenBank/DDBJ databases">
        <title>A new member of the family Flavobacteriaceae isolated from ascidians.</title>
        <authorList>
            <person name="Chen L."/>
        </authorList>
    </citation>
    <scope>NUCLEOTIDE SEQUENCE [LARGE SCALE GENOMIC DNA]</scope>
    <source>
        <strain evidence="12 13">HQA918</strain>
    </source>
</reference>
<dbReference type="Pfam" id="PF02899">
    <property type="entry name" value="Phage_int_SAM_1"/>
    <property type="match status" value="1"/>
</dbReference>
<evidence type="ECO:0000256" key="7">
    <source>
        <dbReference type="ARBA" id="ARBA00023172"/>
    </source>
</evidence>
<feature type="active site" evidence="9">
    <location>
        <position position="239"/>
    </location>
</feature>
<evidence type="ECO:0000256" key="1">
    <source>
        <dbReference type="ARBA" id="ARBA00004496"/>
    </source>
</evidence>
<dbReference type="InterPro" id="IPR050090">
    <property type="entry name" value="Tyrosine_recombinase_XerCD"/>
</dbReference>
<feature type="active site" evidence="9">
    <location>
        <position position="169"/>
    </location>
</feature>
<accession>A0A2A4G6Z6</accession>
<dbReference type="Gene3D" id="1.10.443.10">
    <property type="entry name" value="Intergrase catalytic core"/>
    <property type="match status" value="1"/>
</dbReference>
<dbReference type="PROSITE" id="PS51898">
    <property type="entry name" value="TYR_RECOMBINASE"/>
    <property type="match status" value="1"/>
</dbReference>
<dbReference type="OrthoDB" id="9801717at2"/>
<comment type="subunit">
    <text evidence="9">Forms a cyclic heterotetrameric complex composed of two molecules of XerC and two molecules of XerD.</text>
</comment>
<feature type="active site" evidence="9">
    <location>
        <position position="145"/>
    </location>
</feature>
<keyword evidence="2 9" id="KW-0963">Cytoplasm</keyword>
<evidence type="ECO:0000313" key="12">
    <source>
        <dbReference type="EMBL" id="PCE63512.1"/>
    </source>
</evidence>
<dbReference type="AlphaFoldDB" id="A0A2A4G6Z6"/>
<dbReference type="RefSeq" id="WP_097443464.1">
    <property type="nucleotide sequence ID" value="NZ_NBWU01000005.1"/>
</dbReference>
<evidence type="ECO:0000256" key="5">
    <source>
        <dbReference type="ARBA" id="ARBA00022908"/>
    </source>
</evidence>
<keyword evidence="3 9" id="KW-0132">Cell division</keyword>
<sequence length="295" mass="33475">MALDAFLDYLKVERNYSKHTLEAYGKDLSDFTGFCEQGDGVLVAAAQYIHIRSWIVALSQQGVSNRSINRKVSSLRAYYRFLRKIGQRTDDPLVKHRALKVAKQVEVPFSQQEMDAVLLQIDYGEGFTGARDKAMVELLYGTGMRRAELIELRLSDVDFSGRTLKVLGKRNKERLIPILDTLSQTLSEYLKYRNQLATLEANEYFFLLESGKKIYPNLVYRTINKYLGEVSAKVKKSPHMLRHTFATHLLAQGADINSVKELLGHAGLAATQIYTHQGIAELKKVHRSAHPRNKG</sequence>
<evidence type="ECO:0000256" key="4">
    <source>
        <dbReference type="ARBA" id="ARBA00022829"/>
    </source>
</evidence>
<feature type="domain" description="Core-binding (CB)" evidence="11">
    <location>
        <begin position="1"/>
        <end position="83"/>
    </location>
</feature>